<keyword evidence="14 17" id="KW-0472">Membrane</keyword>
<dbReference type="SUPFAM" id="SSF57850">
    <property type="entry name" value="RING/U-box"/>
    <property type="match status" value="1"/>
</dbReference>
<dbReference type="AlphaFoldDB" id="A0AAD5YKX6"/>
<keyword evidence="8" id="KW-0479">Metal-binding</keyword>
<feature type="transmembrane region" description="Helical" evidence="17">
    <location>
        <begin position="137"/>
        <end position="158"/>
    </location>
</feature>
<dbReference type="Pfam" id="PF12678">
    <property type="entry name" value="zf-rbx1"/>
    <property type="match status" value="1"/>
</dbReference>
<dbReference type="EC" id="2.3.2.27" evidence="5"/>
<feature type="domain" description="RING-type" evidence="18">
    <location>
        <begin position="298"/>
        <end position="352"/>
    </location>
</feature>
<feature type="compositionally biased region" description="Low complexity" evidence="16">
    <location>
        <begin position="616"/>
        <end position="629"/>
    </location>
</feature>
<feature type="region of interest" description="Disordered" evidence="16">
    <location>
        <begin position="786"/>
        <end position="871"/>
    </location>
</feature>
<keyword evidence="6" id="KW-0808">Transferase</keyword>
<proteinExistence type="inferred from homology"/>
<feature type="compositionally biased region" description="Polar residues" evidence="16">
    <location>
        <begin position="680"/>
        <end position="704"/>
    </location>
</feature>
<dbReference type="GO" id="GO:0005789">
    <property type="term" value="C:endoplasmic reticulum membrane"/>
    <property type="evidence" value="ECO:0007669"/>
    <property type="project" value="UniProtKB-SubCell"/>
</dbReference>
<keyword evidence="7 17" id="KW-0812">Transmembrane</keyword>
<dbReference type="InterPro" id="IPR050731">
    <property type="entry name" value="HRD1_E3_ubiq-ligases"/>
</dbReference>
<dbReference type="SMART" id="SM00184">
    <property type="entry name" value="RING"/>
    <property type="match status" value="1"/>
</dbReference>
<dbReference type="PANTHER" id="PTHR22763">
    <property type="entry name" value="RING ZINC FINGER PROTEIN"/>
    <property type="match status" value="1"/>
</dbReference>
<evidence type="ECO:0000256" key="17">
    <source>
        <dbReference type="SAM" id="Phobius"/>
    </source>
</evidence>
<dbReference type="InterPro" id="IPR058051">
    <property type="entry name" value="Znf_RING_synoviolin"/>
</dbReference>
<feature type="compositionally biased region" description="Pro residues" evidence="16">
    <location>
        <begin position="630"/>
        <end position="651"/>
    </location>
</feature>
<protein>
    <recommendedName>
        <fullName evidence="5">RING-type E3 ubiquitin transferase</fullName>
        <ecNumber evidence="5">2.3.2.27</ecNumber>
    </recommendedName>
</protein>
<evidence type="ECO:0000256" key="9">
    <source>
        <dbReference type="ARBA" id="ARBA00022771"/>
    </source>
</evidence>
<feature type="compositionally biased region" description="Polar residues" evidence="16">
    <location>
        <begin position="831"/>
        <end position="859"/>
    </location>
</feature>
<dbReference type="InterPro" id="IPR057992">
    <property type="entry name" value="TPR_SYVN1_N"/>
</dbReference>
<keyword evidence="10" id="KW-0833">Ubl conjugation pathway</keyword>
<evidence type="ECO:0000256" key="10">
    <source>
        <dbReference type="ARBA" id="ARBA00022786"/>
    </source>
</evidence>
<dbReference type="GO" id="GO:0061630">
    <property type="term" value="F:ubiquitin protein ligase activity"/>
    <property type="evidence" value="ECO:0007669"/>
    <property type="project" value="UniProtKB-EC"/>
</dbReference>
<evidence type="ECO:0000256" key="2">
    <source>
        <dbReference type="ARBA" id="ARBA00004477"/>
    </source>
</evidence>
<organism evidence="19 20">
    <name type="scientific">Meripilus lineatus</name>
    <dbReference type="NCBI Taxonomy" id="2056292"/>
    <lineage>
        <taxon>Eukaryota</taxon>
        <taxon>Fungi</taxon>
        <taxon>Dikarya</taxon>
        <taxon>Basidiomycota</taxon>
        <taxon>Agaricomycotina</taxon>
        <taxon>Agaricomycetes</taxon>
        <taxon>Polyporales</taxon>
        <taxon>Meripilaceae</taxon>
        <taxon>Meripilus</taxon>
    </lineage>
</organism>
<dbReference type="Proteomes" id="UP001212997">
    <property type="component" value="Unassembled WGS sequence"/>
</dbReference>
<dbReference type="GO" id="GO:0008270">
    <property type="term" value="F:zinc ion binding"/>
    <property type="evidence" value="ECO:0007669"/>
    <property type="project" value="UniProtKB-KW"/>
</dbReference>
<comment type="catalytic activity">
    <reaction evidence="1">
        <text>S-ubiquitinyl-[E2 ubiquitin-conjugating enzyme]-L-cysteine + [acceptor protein]-L-lysine = [E2 ubiquitin-conjugating enzyme]-L-cysteine + N(6)-ubiquitinyl-[acceptor protein]-L-lysine.</text>
        <dbReference type="EC" id="2.3.2.27"/>
    </reaction>
</comment>
<dbReference type="Pfam" id="PF25563">
    <property type="entry name" value="TPR_SYVN1_N"/>
    <property type="match status" value="1"/>
</dbReference>
<dbReference type="InterPro" id="IPR001841">
    <property type="entry name" value="Znf_RING"/>
</dbReference>
<evidence type="ECO:0000256" key="1">
    <source>
        <dbReference type="ARBA" id="ARBA00000900"/>
    </source>
</evidence>
<evidence type="ECO:0000256" key="12">
    <source>
        <dbReference type="ARBA" id="ARBA00022833"/>
    </source>
</evidence>
<dbReference type="InterPro" id="IPR013083">
    <property type="entry name" value="Znf_RING/FYVE/PHD"/>
</dbReference>
<dbReference type="Gene3D" id="3.30.40.10">
    <property type="entry name" value="Zinc/RING finger domain, C3HC4 (zinc finger)"/>
    <property type="match status" value="1"/>
</dbReference>
<evidence type="ECO:0000256" key="11">
    <source>
        <dbReference type="ARBA" id="ARBA00022824"/>
    </source>
</evidence>
<dbReference type="GO" id="GO:0036503">
    <property type="term" value="P:ERAD pathway"/>
    <property type="evidence" value="ECO:0007669"/>
    <property type="project" value="TreeGrafter"/>
</dbReference>
<keyword evidence="20" id="KW-1185">Reference proteome</keyword>
<accession>A0AAD5YKX6</accession>
<evidence type="ECO:0000259" key="18">
    <source>
        <dbReference type="PROSITE" id="PS50089"/>
    </source>
</evidence>
<evidence type="ECO:0000256" key="5">
    <source>
        <dbReference type="ARBA" id="ARBA00012483"/>
    </source>
</evidence>
<evidence type="ECO:0000256" key="6">
    <source>
        <dbReference type="ARBA" id="ARBA00022679"/>
    </source>
</evidence>
<keyword evidence="11" id="KW-0256">Endoplasmic reticulum</keyword>
<name>A0AAD5YKX6_9APHY</name>
<comment type="caution">
    <text evidence="19">The sequence shown here is derived from an EMBL/GenBank/DDBJ whole genome shotgun (WGS) entry which is preliminary data.</text>
</comment>
<comment type="subcellular location">
    <subcellularLocation>
        <location evidence="2">Endoplasmic reticulum membrane</location>
        <topology evidence="2">Multi-pass membrane protein</topology>
    </subcellularLocation>
</comment>
<feature type="region of interest" description="Disordered" evidence="16">
    <location>
        <begin position="595"/>
        <end position="659"/>
    </location>
</feature>
<evidence type="ECO:0000256" key="8">
    <source>
        <dbReference type="ARBA" id="ARBA00022723"/>
    </source>
</evidence>
<keyword evidence="12" id="KW-0862">Zinc</keyword>
<feature type="region of interest" description="Disordered" evidence="16">
    <location>
        <begin position="494"/>
        <end position="577"/>
    </location>
</feature>
<dbReference type="InterPro" id="IPR024766">
    <property type="entry name" value="Znf_RING_H2"/>
</dbReference>
<dbReference type="GO" id="GO:0043161">
    <property type="term" value="P:proteasome-mediated ubiquitin-dependent protein catabolic process"/>
    <property type="evidence" value="ECO:0007669"/>
    <property type="project" value="TreeGrafter"/>
</dbReference>
<comment type="similarity">
    <text evidence="4">Belongs to the HRD1 family.</text>
</comment>
<keyword evidence="9 15" id="KW-0863">Zinc-finger</keyword>
<gene>
    <name evidence="19" type="ORF">NLI96_g1462</name>
</gene>
<dbReference type="CDD" id="cd16479">
    <property type="entry name" value="RING-H2_synoviolin"/>
    <property type="match status" value="1"/>
</dbReference>
<feature type="compositionally biased region" description="Low complexity" evidence="16">
    <location>
        <begin position="820"/>
        <end position="830"/>
    </location>
</feature>
<evidence type="ECO:0000313" key="20">
    <source>
        <dbReference type="Proteomes" id="UP001212997"/>
    </source>
</evidence>
<keyword evidence="13 17" id="KW-1133">Transmembrane helix</keyword>
<feature type="compositionally biased region" description="Polar residues" evidence="16">
    <location>
        <begin position="797"/>
        <end position="819"/>
    </location>
</feature>
<dbReference type="PROSITE" id="PS50089">
    <property type="entry name" value="ZF_RING_2"/>
    <property type="match status" value="1"/>
</dbReference>
<evidence type="ECO:0000256" key="14">
    <source>
        <dbReference type="ARBA" id="ARBA00023136"/>
    </source>
</evidence>
<feature type="region of interest" description="Disordered" evidence="16">
    <location>
        <begin position="671"/>
        <end position="720"/>
    </location>
</feature>
<evidence type="ECO:0000256" key="7">
    <source>
        <dbReference type="ARBA" id="ARBA00022692"/>
    </source>
</evidence>
<feature type="transmembrane region" description="Helical" evidence="17">
    <location>
        <begin position="34"/>
        <end position="53"/>
    </location>
</feature>
<dbReference type="PANTHER" id="PTHR22763:SF184">
    <property type="entry name" value="E3 UBIQUITIN-PROTEIN LIGASE SYNOVIOLIN"/>
    <property type="match status" value="1"/>
</dbReference>
<evidence type="ECO:0000256" key="15">
    <source>
        <dbReference type="PROSITE-ProRule" id="PRU00175"/>
    </source>
</evidence>
<feature type="compositionally biased region" description="Low complexity" evidence="16">
    <location>
        <begin position="553"/>
        <end position="577"/>
    </location>
</feature>
<evidence type="ECO:0000313" key="19">
    <source>
        <dbReference type="EMBL" id="KAJ3490381.1"/>
    </source>
</evidence>
<dbReference type="EMBL" id="JANAWD010000029">
    <property type="protein sequence ID" value="KAJ3490381.1"/>
    <property type="molecule type" value="Genomic_DNA"/>
</dbReference>
<evidence type="ECO:0000256" key="4">
    <source>
        <dbReference type="ARBA" id="ARBA00010089"/>
    </source>
</evidence>
<evidence type="ECO:0000256" key="16">
    <source>
        <dbReference type="SAM" id="MobiDB-lite"/>
    </source>
</evidence>
<sequence>MLYAVFSTGAMLAAIANACRKQSNFYSITVFLSRSGRSLLILANFGFLAALVAGKVMQRLFFGPLQPREVERLYDQTWMFVTESLLAFTIFRDEFDIPFVLMFGFLLFVKCFHWLMSDRIESMDQVTYPGPSMLFHVRANALFLTMSVIDFSMFLFAVESTLTNGVGGMVLFATEYAILMASAMNAMARYMLNNIDYRRASTRGGENAPAWDNKSMYVFYIELLTDFLKLTTYLTFFMIILAYYGLPLNIIRDVYLTARSFITRLRALIRYRNATRDMDRRYPNATEEELTAMSDRTCIICREELTLAAADQQPGQQDGPNMAPKKLPCGHIFHFQCLRSWLERQQSCPTCRRTVLETAQPNRNGAQPQQPGNPFRQGMPAAAVPNQGQPAAGGVGGMLGRLMGMAPQPQLVPGGAPHGFMPPPPGVPQLPPVQGQGQMPGYVQFIHQPPAHPYPPGYPYHYPYYPPPMYPQLPPNAQVLRGFYGPGGVYYPWPAPAEQDPQGAQGAGARETPEQNGVAGGARNAVPTPQVNETPAPITSGEPTNNAPPPPSLSSSNGSSTETNEQGNPNGVGNTTNPREAAALAALRRLNLPRATPQVNGIINRPTAPPPPNATTPPSSTVNPSATPTEPQPPRPTPTAPAVPDVPPASNDPPRLDAPTLIPLYEFSSQTNPLRFPNVGPSQLRPQTYRPQGSSTRPSASATGNAHGENGGLPRTAPYRRTPLHQLPATLTEEQLTRLDGLTREAIDERLRVLENVQGAVFRCVEELTRMRSVLPATALAQMAEGLSGGVNPPSVGASSGPTSTSEAPASQTSDTVNKSSTTGTSSTSGQSRWTFVPNTQEGSSSAEGSTPDFTSTEDSIPGAPLPTPES</sequence>
<comment type="pathway">
    <text evidence="3">Protein modification; protein ubiquitination.</text>
</comment>
<reference evidence="19" key="1">
    <citation type="submission" date="2022-07" db="EMBL/GenBank/DDBJ databases">
        <title>Genome Sequence of Physisporinus lineatus.</title>
        <authorList>
            <person name="Buettner E."/>
        </authorList>
    </citation>
    <scope>NUCLEOTIDE SEQUENCE</scope>
    <source>
        <strain evidence="19">VT162</strain>
    </source>
</reference>
<evidence type="ECO:0000256" key="3">
    <source>
        <dbReference type="ARBA" id="ARBA00004906"/>
    </source>
</evidence>
<evidence type="ECO:0000256" key="13">
    <source>
        <dbReference type="ARBA" id="ARBA00022989"/>
    </source>
</evidence>
<feature type="transmembrane region" description="Helical" evidence="17">
    <location>
        <begin position="97"/>
        <end position="116"/>
    </location>
</feature>
<feature type="transmembrane region" description="Helical" evidence="17">
    <location>
        <begin position="227"/>
        <end position="246"/>
    </location>
</feature>
<feature type="transmembrane region" description="Helical" evidence="17">
    <location>
        <begin position="170"/>
        <end position="192"/>
    </location>
</feature>